<sequence length="723" mass="78483">MTGNARTDNSGHTAHYASLGGCVNDVALVECFLKTELGILDEHIIKLTSTAPDDDAYQGRPKEDMSVWPTYRNIARAFARLSSETRRGDLVYIHYSGHGARVRTAYERVKGQDGIDEALVPVDIEVVASANMDQAKYLRDVEIAQWLQDLVGKGLEVTVVLDSCHAGGSTRRKESATPRGTGFIDRSLLQSDLCVGSQNSCGPAAPASLRHGRVGKSWLLEASGYTLLAACTAFQKAYEHTFAERQHGALTYHLIDTLRRYGQDSVSAEALLSRIAIKVQSYFSEQTPLLEGETTMAFFGVSSRACPVHRPLVLAVDPASGLVELDHGDLHGVHVGAEYGVYRDDTSFPSDMIAKIRVTKPQGLKATAAFIGPHRPPDWAAVRPGFRALLLKQAPEKMAGVRLVVPNGTEPGAEHVRARLTSLRRHIEEQKRPPSLWCLLPDEDVGGYESVPLALSVTITPEGFYELLDASQAVLPNLPKIPAADPASSGSLLACLSHVVRFRLVQRLGADPVSALRTPCRFELLGKSTEPPMEADAGDNLSGELIFPAGLELAPLHNGAYTVSSGEVVSVEFENRGKSPVYLTVLDLKPLWGIEKLYPAGAGASECVGPGEKRMLPIQMEIPTYLSGKGRTEITETLRAVVTVRHTSLQALELPDIHEYSTRDTLFLDFTSALDQLLKDLSPASRDVKLKGRSGGSWQIYDINVRTTSGTAETATFISAPQF</sequence>
<dbReference type="Pfam" id="PF00656">
    <property type="entry name" value="Peptidase_C14"/>
    <property type="match status" value="1"/>
</dbReference>
<evidence type="ECO:0000259" key="2">
    <source>
        <dbReference type="Pfam" id="PF00656"/>
    </source>
</evidence>
<dbReference type="EMBL" id="BAAFSV010000004">
    <property type="protein sequence ID" value="GAB1317150.1"/>
    <property type="molecule type" value="Genomic_DNA"/>
</dbReference>
<dbReference type="RefSeq" id="XP_070918881.1">
    <property type="nucleotide sequence ID" value="XM_071062780.1"/>
</dbReference>
<name>A0ABQ0GHA9_9PEZI</name>
<dbReference type="InterPro" id="IPR050452">
    <property type="entry name" value="Metacaspase"/>
</dbReference>
<feature type="domain" description="Peptidase C14 caspase" evidence="2">
    <location>
        <begin position="17"/>
        <end position="292"/>
    </location>
</feature>
<gene>
    <name evidence="3" type="ORF">MFIFM68171_07360</name>
</gene>
<proteinExistence type="inferred from homology"/>
<dbReference type="PANTHER" id="PTHR48104">
    <property type="entry name" value="METACASPASE-4"/>
    <property type="match status" value="1"/>
</dbReference>
<dbReference type="GeneID" id="98178103"/>
<dbReference type="PROSITE" id="PS51257">
    <property type="entry name" value="PROKAR_LIPOPROTEIN"/>
    <property type="match status" value="1"/>
</dbReference>
<evidence type="ECO:0000256" key="1">
    <source>
        <dbReference type="ARBA" id="ARBA00009005"/>
    </source>
</evidence>
<dbReference type="PANTHER" id="PTHR48104:SF30">
    <property type="entry name" value="METACASPASE-1"/>
    <property type="match status" value="1"/>
</dbReference>
<evidence type="ECO:0000313" key="3">
    <source>
        <dbReference type="EMBL" id="GAB1317150.1"/>
    </source>
</evidence>
<accession>A0ABQ0GHA9</accession>
<protein>
    <recommendedName>
        <fullName evidence="2">Peptidase C14 caspase domain-containing protein</fullName>
    </recommendedName>
</protein>
<reference evidence="3 4" key="1">
    <citation type="submission" date="2024-09" db="EMBL/GenBank/DDBJ databases">
        <title>Itraconazole resistance in Madurella fahalii resulting from another homologue of gene encoding cytochrome P450 14-alpha sterol demethylase (CYP51).</title>
        <authorList>
            <person name="Yoshioka I."/>
            <person name="Fahal A.H."/>
            <person name="Kaneko S."/>
            <person name="Yaguchi T."/>
        </authorList>
    </citation>
    <scope>NUCLEOTIDE SEQUENCE [LARGE SCALE GENOMIC DNA]</scope>
    <source>
        <strain evidence="3 4">IFM 68171</strain>
    </source>
</reference>
<comment type="caution">
    <text evidence="3">The sequence shown here is derived from an EMBL/GenBank/DDBJ whole genome shotgun (WGS) entry which is preliminary data.</text>
</comment>
<comment type="similarity">
    <text evidence="1">Belongs to the peptidase C14B family.</text>
</comment>
<keyword evidence="4" id="KW-1185">Reference proteome</keyword>
<dbReference type="Gene3D" id="3.40.50.1460">
    <property type="match status" value="1"/>
</dbReference>
<dbReference type="Proteomes" id="UP001628179">
    <property type="component" value="Unassembled WGS sequence"/>
</dbReference>
<evidence type="ECO:0000313" key="4">
    <source>
        <dbReference type="Proteomes" id="UP001628179"/>
    </source>
</evidence>
<dbReference type="InterPro" id="IPR011600">
    <property type="entry name" value="Pept_C14_caspase"/>
</dbReference>
<organism evidence="3 4">
    <name type="scientific">Madurella fahalii</name>
    <dbReference type="NCBI Taxonomy" id="1157608"/>
    <lineage>
        <taxon>Eukaryota</taxon>
        <taxon>Fungi</taxon>
        <taxon>Dikarya</taxon>
        <taxon>Ascomycota</taxon>
        <taxon>Pezizomycotina</taxon>
        <taxon>Sordariomycetes</taxon>
        <taxon>Sordariomycetidae</taxon>
        <taxon>Sordariales</taxon>
        <taxon>Sordariales incertae sedis</taxon>
        <taxon>Madurella</taxon>
    </lineage>
</organism>